<comment type="similarity">
    <text evidence="1">Belongs to the isochorismatase family.</text>
</comment>
<dbReference type="Pfam" id="PF00857">
    <property type="entry name" value="Isochorismatase"/>
    <property type="match status" value="1"/>
</dbReference>
<evidence type="ECO:0000256" key="1">
    <source>
        <dbReference type="ARBA" id="ARBA00006336"/>
    </source>
</evidence>
<dbReference type="Proteomes" id="UP000838686">
    <property type="component" value="Unassembled WGS sequence"/>
</dbReference>
<proteinExistence type="inferred from homology"/>
<dbReference type="Gene3D" id="3.40.50.850">
    <property type="entry name" value="Isochorismatase-like"/>
    <property type="match status" value="1"/>
</dbReference>
<accession>A0ABM9CWG7</accession>
<feature type="domain" description="Isochorismatase-like" evidence="3">
    <location>
        <begin position="35"/>
        <end position="230"/>
    </location>
</feature>
<organism evidence="4 5">
    <name type="scientific">Paenibacillus plantiphilus</name>
    <dbReference type="NCBI Taxonomy" id="2905650"/>
    <lineage>
        <taxon>Bacteria</taxon>
        <taxon>Bacillati</taxon>
        <taxon>Bacillota</taxon>
        <taxon>Bacilli</taxon>
        <taxon>Bacillales</taxon>
        <taxon>Paenibacillaceae</taxon>
        <taxon>Paenibacillus</taxon>
    </lineage>
</organism>
<sequence>MVDEHRADLTSPALPVRPVTFAAEPQDVTVDLNKSAIIVIDMQNDFCTEGGWLHHIGVDVSGASQPVEPLNRLLPALRREGVPVLWVNWGNRADQLNISPSLQHVYNSSGTGNGLGDPLPGNGSPVLQKEGWGAALVESLHAEPSDIRVDKYRMSGFWDTPLDSILRNMGIQTLFFAGVNIDQCVMATLEDAVCLGYDAILLEDCSATTSPSFCLEATLYNTKQCYGFVARSSSVMQGIERTS</sequence>
<evidence type="ECO:0000313" key="5">
    <source>
        <dbReference type="Proteomes" id="UP000838686"/>
    </source>
</evidence>
<name>A0ABM9CWG7_9BACL</name>
<dbReference type="SUPFAM" id="SSF52499">
    <property type="entry name" value="Isochorismatase-like hydrolases"/>
    <property type="match status" value="1"/>
</dbReference>
<dbReference type="PANTHER" id="PTHR43540">
    <property type="entry name" value="PEROXYUREIDOACRYLATE/UREIDOACRYLATE AMIDOHYDROLASE-RELATED"/>
    <property type="match status" value="1"/>
</dbReference>
<protein>
    <submittedName>
        <fullName evidence="4">Peroxyureidoacrylate/ureidoacrylate amidohydrolase RutB</fullName>
        <ecNumber evidence="4">3.5.1.110</ecNumber>
    </submittedName>
</protein>
<dbReference type="InterPro" id="IPR050272">
    <property type="entry name" value="Isochorismatase-like_hydrls"/>
</dbReference>
<dbReference type="InterPro" id="IPR000868">
    <property type="entry name" value="Isochorismatase-like_dom"/>
</dbReference>
<keyword evidence="5" id="KW-1185">Reference proteome</keyword>
<dbReference type="InterPro" id="IPR036380">
    <property type="entry name" value="Isochorismatase-like_sf"/>
</dbReference>
<evidence type="ECO:0000313" key="4">
    <source>
        <dbReference type="EMBL" id="CAH1224763.1"/>
    </source>
</evidence>
<keyword evidence="2 4" id="KW-0378">Hydrolase</keyword>
<dbReference type="EMBL" id="CAKMMF010000048">
    <property type="protein sequence ID" value="CAH1224763.1"/>
    <property type="molecule type" value="Genomic_DNA"/>
</dbReference>
<reference evidence="4" key="1">
    <citation type="submission" date="2022-01" db="EMBL/GenBank/DDBJ databases">
        <authorList>
            <person name="Criscuolo A."/>
        </authorList>
    </citation>
    <scope>NUCLEOTIDE SEQUENCE</scope>
    <source>
        <strain evidence="4">CIP111893</strain>
    </source>
</reference>
<dbReference type="PANTHER" id="PTHR43540:SF9">
    <property type="entry name" value="FAMILY HYDROLASE, PUTATIVE (AFU_ORTHOLOGUE AFUA_2G08700)-RELATED"/>
    <property type="match status" value="1"/>
</dbReference>
<evidence type="ECO:0000259" key="3">
    <source>
        <dbReference type="Pfam" id="PF00857"/>
    </source>
</evidence>
<dbReference type="EC" id="3.5.1.110" evidence="4"/>
<comment type="caution">
    <text evidence="4">The sequence shown here is derived from an EMBL/GenBank/DDBJ whole genome shotgun (WGS) entry which is preliminary data.</text>
</comment>
<dbReference type="CDD" id="cd00431">
    <property type="entry name" value="cysteine_hydrolases"/>
    <property type="match status" value="1"/>
</dbReference>
<gene>
    <name evidence="4" type="primary">rutB</name>
    <name evidence="4" type="ORF">PAECIP111893_05172</name>
</gene>
<evidence type="ECO:0000256" key="2">
    <source>
        <dbReference type="ARBA" id="ARBA00022801"/>
    </source>
</evidence>
<dbReference type="GO" id="GO:0016787">
    <property type="term" value="F:hydrolase activity"/>
    <property type="evidence" value="ECO:0007669"/>
    <property type="project" value="UniProtKB-KW"/>
</dbReference>